<dbReference type="EMBL" id="NNRM01000044">
    <property type="protein sequence ID" value="OYR22393.1"/>
    <property type="molecule type" value="Genomic_DNA"/>
</dbReference>
<keyword evidence="2" id="KW-1185">Reference proteome</keyword>
<protein>
    <submittedName>
        <fullName evidence="1">Uncharacterized protein</fullName>
    </submittedName>
</protein>
<accession>A0A256G5L9</accession>
<evidence type="ECO:0000313" key="1">
    <source>
        <dbReference type="EMBL" id="OYR22393.1"/>
    </source>
</evidence>
<name>A0A256G5L9_9HYPH</name>
<comment type="caution">
    <text evidence="1">The sequence shown here is derived from an EMBL/GenBank/DDBJ whole genome shotgun (WGS) entry which is preliminary data.</text>
</comment>
<gene>
    <name evidence="1" type="ORF">CEV34_4225</name>
</gene>
<dbReference type="AlphaFoldDB" id="A0A256G5L9"/>
<evidence type="ECO:0000313" key="2">
    <source>
        <dbReference type="Proteomes" id="UP000216188"/>
    </source>
</evidence>
<reference evidence="1 2" key="1">
    <citation type="submission" date="2017-07" db="EMBL/GenBank/DDBJ databases">
        <title>Phylogenetic study on the rhizospheric bacterium Ochrobactrum sp. A44.</title>
        <authorList>
            <person name="Krzyzanowska D.M."/>
            <person name="Ossowicki A."/>
            <person name="Rajewska M."/>
            <person name="Maciag T."/>
            <person name="Kaczynski Z."/>
            <person name="Czerwicka M."/>
            <person name="Jafra S."/>
        </authorList>
    </citation>
    <scope>NUCLEOTIDE SEQUENCE [LARGE SCALE GENOMIC DNA]</scope>
    <source>
        <strain evidence="1 2">CCUG 30717</strain>
    </source>
</reference>
<dbReference type="Proteomes" id="UP000216188">
    <property type="component" value="Unassembled WGS sequence"/>
</dbReference>
<proteinExistence type="predicted"/>
<sequence length="49" mass="5727">MTAYWLARPVLNNAILLDKPQYRSAEAAALVNRLMRHAKRWESCRKELA</sequence>
<organism evidence="1 2">
    <name type="scientific">Brucella pseudogrignonensis</name>
    <dbReference type="NCBI Taxonomy" id="419475"/>
    <lineage>
        <taxon>Bacteria</taxon>
        <taxon>Pseudomonadati</taxon>
        <taxon>Pseudomonadota</taxon>
        <taxon>Alphaproteobacteria</taxon>
        <taxon>Hyphomicrobiales</taxon>
        <taxon>Brucellaceae</taxon>
        <taxon>Brucella/Ochrobactrum group</taxon>
        <taxon>Brucella</taxon>
    </lineage>
</organism>